<proteinExistence type="predicted"/>
<keyword evidence="2" id="KW-1185">Reference proteome</keyword>
<accession>A0A183N6Y7</accession>
<protein>
    <submittedName>
        <fullName evidence="1">Uncharacterized protein</fullName>
    </submittedName>
</protein>
<name>A0A183N6Y7_9TREM</name>
<evidence type="ECO:0000313" key="1">
    <source>
        <dbReference type="EMBL" id="VDP49758.1"/>
    </source>
</evidence>
<gene>
    <name evidence="1" type="ORF">SMRZ_LOCUS24062</name>
</gene>
<dbReference type="AlphaFoldDB" id="A0A183N6Y7"/>
<evidence type="ECO:0000313" key="2">
    <source>
        <dbReference type="Proteomes" id="UP000277204"/>
    </source>
</evidence>
<dbReference type="Proteomes" id="UP000277204">
    <property type="component" value="Unassembled WGS sequence"/>
</dbReference>
<dbReference type="EMBL" id="UZAI01020122">
    <property type="protein sequence ID" value="VDP49758.1"/>
    <property type="molecule type" value="Genomic_DNA"/>
</dbReference>
<reference evidence="1 2" key="1">
    <citation type="submission" date="2018-11" db="EMBL/GenBank/DDBJ databases">
        <authorList>
            <consortium name="Pathogen Informatics"/>
        </authorList>
    </citation>
    <scope>NUCLEOTIDE SEQUENCE [LARGE SCALE GENOMIC DNA]</scope>
    <source>
        <strain evidence="1 2">Zambia</strain>
    </source>
</reference>
<organism evidence="1 2">
    <name type="scientific">Schistosoma margrebowiei</name>
    <dbReference type="NCBI Taxonomy" id="48269"/>
    <lineage>
        <taxon>Eukaryota</taxon>
        <taxon>Metazoa</taxon>
        <taxon>Spiralia</taxon>
        <taxon>Lophotrochozoa</taxon>
        <taxon>Platyhelminthes</taxon>
        <taxon>Trematoda</taxon>
        <taxon>Digenea</taxon>
        <taxon>Strigeidida</taxon>
        <taxon>Schistosomatoidea</taxon>
        <taxon>Schistosomatidae</taxon>
        <taxon>Schistosoma</taxon>
    </lineage>
</organism>
<sequence>MVVGGSPRETLNPGFVLLGTRQQGVSVILKELVLPDGFEPESLSFTVRDIISELSGPQPTSHAVSSHLDWWPHCNMVDNIRSALIRT</sequence>